<proteinExistence type="inferred from homology"/>
<dbReference type="STRING" id="1051891.A0A0C3Q1B2"/>
<keyword evidence="4" id="KW-1185">Reference proteome</keyword>
<gene>
    <name evidence="3" type="ORF">M407DRAFT_245318</name>
</gene>
<dbReference type="InterPro" id="IPR018609">
    <property type="entry name" value="Bud13"/>
</dbReference>
<comment type="similarity">
    <text evidence="1">Belongs to the CWC26 family.</text>
</comment>
<dbReference type="OrthoDB" id="6022at2759"/>
<dbReference type="InterPro" id="IPR051112">
    <property type="entry name" value="CWC26_splicing_factor"/>
</dbReference>
<evidence type="ECO:0008006" key="5">
    <source>
        <dbReference type="Google" id="ProtNLM"/>
    </source>
</evidence>
<feature type="compositionally biased region" description="Basic residues" evidence="2">
    <location>
        <begin position="248"/>
        <end position="257"/>
    </location>
</feature>
<organism evidence="3 4">
    <name type="scientific">Tulasnella calospora MUT 4182</name>
    <dbReference type="NCBI Taxonomy" id="1051891"/>
    <lineage>
        <taxon>Eukaryota</taxon>
        <taxon>Fungi</taxon>
        <taxon>Dikarya</taxon>
        <taxon>Basidiomycota</taxon>
        <taxon>Agaricomycotina</taxon>
        <taxon>Agaricomycetes</taxon>
        <taxon>Cantharellales</taxon>
        <taxon>Tulasnellaceae</taxon>
        <taxon>Tulasnella</taxon>
    </lineage>
</organism>
<accession>A0A0C3Q1B2</accession>
<dbReference type="AlphaFoldDB" id="A0A0C3Q1B2"/>
<evidence type="ECO:0000256" key="1">
    <source>
        <dbReference type="ARBA" id="ARBA00011069"/>
    </source>
</evidence>
<dbReference type="Pfam" id="PF09736">
    <property type="entry name" value="Bud13"/>
    <property type="match status" value="1"/>
</dbReference>
<feature type="non-terminal residue" evidence="3">
    <location>
        <position position="1"/>
    </location>
</feature>
<reference evidence="3 4" key="1">
    <citation type="submission" date="2014-04" db="EMBL/GenBank/DDBJ databases">
        <authorList>
            <consortium name="DOE Joint Genome Institute"/>
            <person name="Kuo A."/>
            <person name="Girlanda M."/>
            <person name="Perotto S."/>
            <person name="Kohler A."/>
            <person name="Nagy L.G."/>
            <person name="Floudas D."/>
            <person name="Copeland A."/>
            <person name="Barry K.W."/>
            <person name="Cichocki N."/>
            <person name="Veneault-Fourrey C."/>
            <person name="LaButti K."/>
            <person name="Lindquist E.A."/>
            <person name="Lipzen A."/>
            <person name="Lundell T."/>
            <person name="Morin E."/>
            <person name="Murat C."/>
            <person name="Sun H."/>
            <person name="Tunlid A."/>
            <person name="Henrissat B."/>
            <person name="Grigoriev I.V."/>
            <person name="Hibbett D.S."/>
            <person name="Martin F."/>
            <person name="Nordberg H.P."/>
            <person name="Cantor M.N."/>
            <person name="Hua S.X."/>
        </authorList>
    </citation>
    <scope>NUCLEOTIDE SEQUENCE [LARGE SCALE GENOMIC DNA]</scope>
    <source>
        <strain evidence="3 4">MUT 4182</strain>
    </source>
</reference>
<dbReference type="GO" id="GO:0070274">
    <property type="term" value="C:RES complex"/>
    <property type="evidence" value="ECO:0007669"/>
    <property type="project" value="TreeGrafter"/>
</dbReference>
<feature type="region of interest" description="Disordered" evidence="2">
    <location>
        <begin position="1"/>
        <end position="98"/>
    </location>
</feature>
<protein>
    <recommendedName>
        <fullName evidence="5">Pre-mRNA-splicing factor CWC26</fullName>
    </recommendedName>
</protein>
<dbReference type="PANTHER" id="PTHR31809">
    <property type="entry name" value="BUD13 HOMOLOG"/>
    <property type="match status" value="1"/>
</dbReference>
<dbReference type="Proteomes" id="UP000054248">
    <property type="component" value="Unassembled WGS sequence"/>
</dbReference>
<dbReference type="GO" id="GO:0005684">
    <property type="term" value="C:U2-type spliceosomal complex"/>
    <property type="evidence" value="ECO:0007669"/>
    <property type="project" value="TreeGrafter"/>
</dbReference>
<sequence>ANYMSGAKAEAITARLDPAAKKKKKKSKAADSNAASTSFIKDMDEDLRWGKPVDEEEDDEEKALVEKDRSFKKRKVEAAQANDGGGWIKVQGEDGDNGGVEEVAMEEAHVAAPAAGLVLPSQFKSALPQAPEQKKKKKSKRTDDDDGGDEQGETVYRDASGRKIQVESAEDIAARQAEEEREKRQREREKKEWQKGLVQREQAEARRREEEKERSRGMARRADDKELNEVQKAEERWNDPAAAFLTKKEKKGPKRPAYKGPPPPPNRFGIKPGYRWDGVDRSNGFEKKYFQTINEKGRTKLEAYQWSVDDM</sequence>
<evidence type="ECO:0000313" key="4">
    <source>
        <dbReference type="Proteomes" id="UP000054248"/>
    </source>
</evidence>
<feature type="compositionally biased region" description="Basic and acidic residues" evidence="2">
    <location>
        <begin position="201"/>
        <end position="238"/>
    </location>
</feature>
<dbReference type="PANTHER" id="PTHR31809:SF0">
    <property type="entry name" value="BUD13 HOMOLOG"/>
    <property type="match status" value="1"/>
</dbReference>
<dbReference type="EMBL" id="KN823122">
    <property type="protein sequence ID" value="KIO21955.1"/>
    <property type="molecule type" value="Genomic_DNA"/>
</dbReference>
<dbReference type="GO" id="GO:0000398">
    <property type="term" value="P:mRNA splicing, via spliceosome"/>
    <property type="evidence" value="ECO:0007669"/>
    <property type="project" value="TreeGrafter"/>
</dbReference>
<reference evidence="4" key="2">
    <citation type="submission" date="2015-01" db="EMBL/GenBank/DDBJ databases">
        <title>Evolutionary Origins and Diversification of the Mycorrhizal Mutualists.</title>
        <authorList>
            <consortium name="DOE Joint Genome Institute"/>
            <consortium name="Mycorrhizal Genomics Consortium"/>
            <person name="Kohler A."/>
            <person name="Kuo A."/>
            <person name="Nagy L.G."/>
            <person name="Floudas D."/>
            <person name="Copeland A."/>
            <person name="Barry K.W."/>
            <person name="Cichocki N."/>
            <person name="Veneault-Fourrey C."/>
            <person name="LaButti K."/>
            <person name="Lindquist E.A."/>
            <person name="Lipzen A."/>
            <person name="Lundell T."/>
            <person name="Morin E."/>
            <person name="Murat C."/>
            <person name="Riley R."/>
            <person name="Ohm R."/>
            <person name="Sun H."/>
            <person name="Tunlid A."/>
            <person name="Henrissat B."/>
            <person name="Grigoriev I.V."/>
            <person name="Hibbett D.S."/>
            <person name="Martin F."/>
        </authorList>
    </citation>
    <scope>NUCLEOTIDE SEQUENCE [LARGE SCALE GENOMIC DNA]</scope>
    <source>
        <strain evidence="4">MUT 4182</strain>
    </source>
</reference>
<evidence type="ECO:0000256" key="2">
    <source>
        <dbReference type="SAM" id="MobiDB-lite"/>
    </source>
</evidence>
<name>A0A0C3Q1B2_9AGAM</name>
<feature type="compositionally biased region" description="Basic and acidic residues" evidence="2">
    <location>
        <begin position="155"/>
        <end position="165"/>
    </location>
</feature>
<dbReference type="GO" id="GO:0003723">
    <property type="term" value="F:RNA binding"/>
    <property type="evidence" value="ECO:0007669"/>
    <property type="project" value="TreeGrafter"/>
</dbReference>
<feature type="compositionally biased region" description="Basic and acidic residues" evidence="2">
    <location>
        <begin position="172"/>
        <end position="194"/>
    </location>
</feature>
<feature type="region of interest" description="Disordered" evidence="2">
    <location>
        <begin position="122"/>
        <end position="275"/>
    </location>
</feature>
<evidence type="ECO:0000313" key="3">
    <source>
        <dbReference type="EMBL" id="KIO21955.1"/>
    </source>
</evidence>
<dbReference type="HOGENOM" id="CLU_024195_0_1_1"/>